<dbReference type="SUPFAM" id="SSF56672">
    <property type="entry name" value="DNA/RNA polymerases"/>
    <property type="match status" value="1"/>
</dbReference>
<dbReference type="Proteomes" id="UP000235145">
    <property type="component" value="Unassembled WGS sequence"/>
</dbReference>
<keyword evidence="4" id="KW-1185">Reference proteome</keyword>
<evidence type="ECO:0000313" key="3">
    <source>
        <dbReference type="EMBL" id="KAJ0196698.1"/>
    </source>
</evidence>
<name>A0A9R1V1L0_LACSA</name>
<dbReference type="InterPro" id="IPR000477">
    <property type="entry name" value="RT_dom"/>
</dbReference>
<dbReference type="PANTHER" id="PTHR31635:SF196">
    <property type="entry name" value="REVERSE TRANSCRIPTASE DOMAIN-CONTAINING PROTEIN-RELATED"/>
    <property type="match status" value="1"/>
</dbReference>
<proteinExistence type="predicted"/>
<feature type="signal peptide" evidence="1">
    <location>
        <begin position="1"/>
        <end position="20"/>
    </location>
</feature>
<gene>
    <name evidence="3" type="ORF">LSAT_V11C700353950</name>
</gene>
<organism evidence="3 4">
    <name type="scientific">Lactuca sativa</name>
    <name type="common">Garden lettuce</name>
    <dbReference type="NCBI Taxonomy" id="4236"/>
    <lineage>
        <taxon>Eukaryota</taxon>
        <taxon>Viridiplantae</taxon>
        <taxon>Streptophyta</taxon>
        <taxon>Embryophyta</taxon>
        <taxon>Tracheophyta</taxon>
        <taxon>Spermatophyta</taxon>
        <taxon>Magnoliopsida</taxon>
        <taxon>eudicotyledons</taxon>
        <taxon>Gunneridae</taxon>
        <taxon>Pentapetalae</taxon>
        <taxon>asterids</taxon>
        <taxon>campanulids</taxon>
        <taxon>Asterales</taxon>
        <taxon>Asteraceae</taxon>
        <taxon>Cichorioideae</taxon>
        <taxon>Cichorieae</taxon>
        <taxon>Lactucinae</taxon>
        <taxon>Lactuca</taxon>
    </lineage>
</organism>
<comment type="caution">
    <text evidence="3">The sequence shown here is derived from an EMBL/GenBank/DDBJ whole genome shotgun (WGS) entry which is preliminary data.</text>
</comment>
<evidence type="ECO:0000259" key="2">
    <source>
        <dbReference type="PROSITE" id="PS50878"/>
    </source>
</evidence>
<dbReference type="PANTHER" id="PTHR31635">
    <property type="entry name" value="REVERSE TRANSCRIPTASE DOMAIN-CONTAINING PROTEIN-RELATED"/>
    <property type="match status" value="1"/>
</dbReference>
<reference evidence="3 4" key="1">
    <citation type="journal article" date="2017" name="Nat. Commun.">
        <title>Genome assembly with in vitro proximity ligation data and whole-genome triplication in lettuce.</title>
        <authorList>
            <person name="Reyes-Chin-Wo S."/>
            <person name="Wang Z."/>
            <person name="Yang X."/>
            <person name="Kozik A."/>
            <person name="Arikit S."/>
            <person name="Song C."/>
            <person name="Xia L."/>
            <person name="Froenicke L."/>
            <person name="Lavelle D.O."/>
            <person name="Truco M.J."/>
            <person name="Xia R."/>
            <person name="Zhu S."/>
            <person name="Xu C."/>
            <person name="Xu H."/>
            <person name="Xu X."/>
            <person name="Cox K."/>
            <person name="Korf I."/>
            <person name="Meyers B.C."/>
            <person name="Michelmore R.W."/>
        </authorList>
    </citation>
    <scope>NUCLEOTIDE SEQUENCE [LARGE SCALE GENOMIC DNA]</scope>
    <source>
        <strain evidence="4">cv. Salinas</strain>
        <tissue evidence="3">Seedlings</tissue>
    </source>
</reference>
<dbReference type="InterPro" id="IPR043502">
    <property type="entry name" value="DNA/RNA_pol_sf"/>
</dbReference>
<dbReference type="PROSITE" id="PS50878">
    <property type="entry name" value="RT_POL"/>
    <property type="match status" value="1"/>
</dbReference>
<feature type="chain" id="PRO_5040160447" description="Reverse transcriptase domain-containing protein" evidence="1">
    <location>
        <begin position="21"/>
        <end position="413"/>
    </location>
</feature>
<feature type="domain" description="Reverse transcriptase" evidence="2">
    <location>
        <begin position="142"/>
        <end position="413"/>
    </location>
</feature>
<accession>A0A9R1V1L0</accession>
<dbReference type="Pfam" id="PF00078">
    <property type="entry name" value="RVT_1"/>
    <property type="match status" value="1"/>
</dbReference>
<sequence length="413" mass="46676">MHALILFYIVLYGPADKACATRLKAIKMAIKNWRNVEREKESKLLIYLKNKINDIEIQTESRALSDLEKQDRLLWKKKLLDLELTKCLDLKPKARIKWALDGDENSNFFHGIINKNISRSRINGLEIDDGLLEANFLNIFAEFCSARKINRGCNSSFITLVPNVNDPLSLSDYRLINFIGCIYKVIAKVLANRLKRVIGSVICDVQFAFIAGRNIFDGPLVINESIAWAKKTKREAILFKVDFEKAFDSLSWSFLDSVMAQMGFTTTWRVWIMGFLSSARTSILVNGAPTKEFEIQKGVRQGDPLSPFLFIIAMEALHVVMIKAQSLGIFHGLATPNQGPIISHLFYTDDAIFIGNRCNSNIKNLSRILRCFQLASALKVNFSKSRVLGISVSTAQVASMANILHCQMPTRFL</sequence>
<dbReference type="CDD" id="cd01650">
    <property type="entry name" value="RT_nLTR_like"/>
    <property type="match status" value="1"/>
</dbReference>
<dbReference type="EMBL" id="NBSK02000007">
    <property type="protein sequence ID" value="KAJ0196698.1"/>
    <property type="molecule type" value="Genomic_DNA"/>
</dbReference>
<dbReference type="AlphaFoldDB" id="A0A9R1V1L0"/>
<keyword evidence="1" id="KW-0732">Signal</keyword>
<protein>
    <recommendedName>
        <fullName evidence="2">Reverse transcriptase domain-containing protein</fullName>
    </recommendedName>
</protein>
<evidence type="ECO:0000256" key="1">
    <source>
        <dbReference type="SAM" id="SignalP"/>
    </source>
</evidence>
<evidence type="ECO:0000313" key="4">
    <source>
        <dbReference type="Proteomes" id="UP000235145"/>
    </source>
</evidence>